<proteinExistence type="predicted"/>
<dbReference type="Proteomes" id="UP000177372">
    <property type="component" value="Unassembled WGS sequence"/>
</dbReference>
<sequence length="403" mass="44727">MTTSAQRFFTGLLLLVLGIAVFVRGVGPGTDIFRSCLELDSGPRFECFQELVNETARTGNYAEAFTIVAHAYELDPDFAANCHASAHEIGKIAYDRFRRGEASIFTSRASACGYGFYHSFMEKLFADGRAAEEAQDFCGYLGEELSLETVDARGACYHGIGHGTVDGTDPRLWGDPRALVREGIGMCEAVAGSLPDIPEGYGPLFRCVSGTYNALEILSQNEKYNLEVLAEDPFGFCNDERHTYRRACYTNMIPALLRLRLEDFRSVLSEIENIQDITDVVRARLVGDLFHEFIRLHLGDGRDAGASAIPLCKGMRDTLRIGCIEGLSGGYLKYGAPKHEAEGMLHFCALAELSEEESLACFRYGLTRLRNHYSPDEARAVCLRAPEEFRRFCERESAHKSAP</sequence>
<reference evidence="1 2" key="1">
    <citation type="journal article" date="2016" name="Nat. Commun.">
        <title>Thousands of microbial genomes shed light on interconnected biogeochemical processes in an aquifer system.</title>
        <authorList>
            <person name="Anantharaman K."/>
            <person name="Brown C.T."/>
            <person name="Hug L.A."/>
            <person name="Sharon I."/>
            <person name="Castelle C.J."/>
            <person name="Probst A.J."/>
            <person name="Thomas B.C."/>
            <person name="Singh A."/>
            <person name="Wilkins M.J."/>
            <person name="Karaoz U."/>
            <person name="Brodie E.L."/>
            <person name="Williams K.H."/>
            <person name="Hubbard S.S."/>
            <person name="Banfield J.F."/>
        </authorList>
    </citation>
    <scope>NUCLEOTIDE SEQUENCE [LARGE SCALE GENOMIC DNA]</scope>
</reference>
<accession>A0A1F6F193</accession>
<dbReference type="STRING" id="1798512.A3A39_02295"/>
<comment type="caution">
    <text evidence="1">The sequence shown here is derived from an EMBL/GenBank/DDBJ whole genome shotgun (WGS) entry which is preliminary data.</text>
</comment>
<name>A0A1F6F193_9BACT</name>
<dbReference type="AlphaFoldDB" id="A0A1F6F193"/>
<protein>
    <submittedName>
        <fullName evidence="1">Uncharacterized protein</fullName>
    </submittedName>
</protein>
<dbReference type="EMBL" id="MFLZ01000022">
    <property type="protein sequence ID" value="OGG79632.1"/>
    <property type="molecule type" value="Genomic_DNA"/>
</dbReference>
<evidence type="ECO:0000313" key="2">
    <source>
        <dbReference type="Proteomes" id="UP000177372"/>
    </source>
</evidence>
<organism evidence="1 2">
    <name type="scientific">Candidatus Kaiserbacteria bacterium RIFCSPLOWO2_01_FULL_54_13</name>
    <dbReference type="NCBI Taxonomy" id="1798512"/>
    <lineage>
        <taxon>Bacteria</taxon>
        <taxon>Candidatus Kaiseribacteriota</taxon>
    </lineage>
</organism>
<evidence type="ECO:0000313" key="1">
    <source>
        <dbReference type="EMBL" id="OGG79632.1"/>
    </source>
</evidence>
<gene>
    <name evidence="1" type="ORF">A3A39_02295</name>
</gene>